<organism evidence="2 3">
    <name type="scientific">Giesbergeria anulus</name>
    <dbReference type="NCBI Taxonomy" id="180197"/>
    <lineage>
        <taxon>Bacteria</taxon>
        <taxon>Pseudomonadati</taxon>
        <taxon>Pseudomonadota</taxon>
        <taxon>Betaproteobacteria</taxon>
        <taxon>Burkholderiales</taxon>
        <taxon>Comamonadaceae</taxon>
        <taxon>Giesbergeria</taxon>
    </lineage>
</organism>
<sequence>MSTDLPSPNAAASDVVLLAQLLAVAERIAHQGDMQAVPELLDMVSEHPESPTLAALAEAFAKLVVQHEVKEFELQCTIDHLQRTKQELELANYDPLTGLANRAIARDRLQQGMEQSRRSNLPLAVFYMDLDRFKWVNDNMGHAAGDELLRQVSQRLRDAVRAVDTVARLEGDEFLCILPDMLTVADAQALAGRLVYNLAQPFALAAGIASIGTSIGIALFPDHADHVDGLIACADAALYQAKNAGRNGWRLYEQPGT</sequence>
<feature type="domain" description="GGDEF" evidence="1">
    <location>
        <begin position="121"/>
        <end position="254"/>
    </location>
</feature>
<evidence type="ECO:0000259" key="1">
    <source>
        <dbReference type="PROSITE" id="PS50887"/>
    </source>
</evidence>
<dbReference type="SUPFAM" id="SSF55073">
    <property type="entry name" value="Nucleotide cyclase"/>
    <property type="match status" value="1"/>
</dbReference>
<dbReference type="Proteomes" id="UP000199766">
    <property type="component" value="Unassembled WGS sequence"/>
</dbReference>
<dbReference type="EMBL" id="FOGD01000015">
    <property type="protein sequence ID" value="SER78065.1"/>
    <property type="molecule type" value="Genomic_DNA"/>
</dbReference>
<accession>A0A1H9S0B7</accession>
<evidence type="ECO:0000313" key="2">
    <source>
        <dbReference type="EMBL" id="SER78065.1"/>
    </source>
</evidence>
<proteinExistence type="predicted"/>
<dbReference type="SMART" id="SM00267">
    <property type="entry name" value="GGDEF"/>
    <property type="match status" value="1"/>
</dbReference>
<keyword evidence="3" id="KW-1185">Reference proteome</keyword>
<dbReference type="InterPro" id="IPR029787">
    <property type="entry name" value="Nucleotide_cyclase"/>
</dbReference>
<evidence type="ECO:0000313" key="3">
    <source>
        <dbReference type="Proteomes" id="UP000199766"/>
    </source>
</evidence>
<dbReference type="OrthoDB" id="9812260at2"/>
<reference evidence="2 3" key="1">
    <citation type="submission" date="2016-10" db="EMBL/GenBank/DDBJ databases">
        <authorList>
            <person name="de Groot N.N."/>
        </authorList>
    </citation>
    <scope>NUCLEOTIDE SEQUENCE [LARGE SCALE GENOMIC DNA]</scope>
    <source>
        <strain evidence="2 3">ATCC 35958</strain>
    </source>
</reference>
<dbReference type="InterPro" id="IPR043128">
    <property type="entry name" value="Rev_trsase/Diguanyl_cyclase"/>
</dbReference>
<dbReference type="CDD" id="cd01949">
    <property type="entry name" value="GGDEF"/>
    <property type="match status" value="1"/>
</dbReference>
<dbReference type="STRING" id="180197.SAMN02982919_03002"/>
<dbReference type="InterPro" id="IPR000160">
    <property type="entry name" value="GGDEF_dom"/>
</dbReference>
<protein>
    <submittedName>
        <fullName evidence="2">Diguanylate cyclase (GGDEF) domain-containing protein</fullName>
    </submittedName>
</protein>
<dbReference type="AlphaFoldDB" id="A0A1H9S0B7"/>
<dbReference type="PROSITE" id="PS50887">
    <property type="entry name" value="GGDEF"/>
    <property type="match status" value="1"/>
</dbReference>
<dbReference type="RefSeq" id="WP_091459017.1">
    <property type="nucleotide sequence ID" value="NZ_FOGD01000015.1"/>
</dbReference>
<dbReference type="InterPro" id="IPR052163">
    <property type="entry name" value="DGC-Regulatory_Protein"/>
</dbReference>
<dbReference type="Gene3D" id="3.30.70.270">
    <property type="match status" value="1"/>
</dbReference>
<dbReference type="GO" id="GO:0003824">
    <property type="term" value="F:catalytic activity"/>
    <property type="evidence" value="ECO:0007669"/>
    <property type="project" value="UniProtKB-ARBA"/>
</dbReference>
<name>A0A1H9S0B7_9BURK</name>
<gene>
    <name evidence="2" type="ORF">SAMN02982919_03002</name>
</gene>
<dbReference type="NCBIfam" id="TIGR00254">
    <property type="entry name" value="GGDEF"/>
    <property type="match status" value="1"/>
</dbReference>
<dbReference type="Pfam" id="PF00990">
    <property type="entry name" value="GGDEF"/>
    <property type="match status" value="1"/>
</dbReference>
<dbReference type="PANTHER" id="PTHR46663:SF3">
    <property type="entry name" value="SLL0267 PROTEIN"/>
    <property type="match status" value="1"/>
</dbReference>
<dbReference type="PANTHER" id="PTHR46663">
    <property type="entry name" value="DIGUANYLATE CYCLASE DGCT-RELATED"/>
    <property type="match status" value="1"/>
</dbReference>
<dbReference type="FunFam" id="3.30.70.270:FF:000001">
    <property type="entry name" value="Diguanylate cyclase domain protein"/>
    <property type="match status" value="1"/>
</dbReference>